<evidence type="ECO:0000313" key="1">
    <source>
        <dbReference type="EMBL" id="MBA2114543.1"/>
    </source>
</evidence>
<organism evidence="1 2">
    <name type="scientific">Bremerella alba</name>
    <dbReference type="NCBI Taxonomy" id="980252"/>
    <lineage>
        <taxon>Bacteria</taxon>
        <taxon>Pseudomonadati</taxon>
        <taxon>Planctomycetota</taxon>
        <taxon>Planctomycetia</taxon>
        <taxon>Pirellulales</taxon>
        <taxon>Pirellulaceae</taxon>
        <taxon>Bremerella</taxon>
    </lineage>
</organism>
<name>A0A7V8V424_9BACT</name>
<sequence length="537" mass="60245">MTAEQSGIRYQAVRAPRSHGEVLVQPSPLNAQRLIAENRSRLASAGDRPFGYGGVELDVLRREARLDILRIAREHTSAYRDVPEHPTDDGPLIMTGHQPALYHPGVWFKNFLADRIASQVQGIAINVIIDNDVAPAPSISALSGTPGEPRPTRIAYDQPGPRVAWEMTYPQSMETLRSFAKRAEATIEPFVANSLVSQFWPRVVQEVEAGKPLGLAFSVARNCLEESLGLQVLDVPLSRLCQTQWFCRILGFILVNATSYRGIYNQCVQDYRDVHKIRSTSHPVPDLGVDEAWVEVPFWVWTKKNASRRGLWVSSSAGQLMLTDQAGWQIELSNDEDLPARLEELASQGVYIRPRALMTTTILRLVASDLFIHGIGGAKYDQVTDEINRHLIGLDPPEYVTATATAQLPIDSIGVSKSDLQEIESRLRDAEFNPDRAIAGDIENNAQWQSLLKQKSSLLANVPNFPEKRLWHRQLAEVNSKLRNQIAEPVARLRIERAKTVHMLHQKQLSASREYSFLLFPQEGLRNLLLDLAEKEI</sequence>
<gene>
    <name evidence="1" type="ORF">HOV93_17090</name>
</gene>
<accession>A0A7V8V424</accession>
<reference evidence="1 2" key="1">
    <citation type="submission" date="2020-05" db="EMBL/GenBank/DDBJ databases">
        <title>Bremerella alba sp. nov., a novel planctomycete isolated from the surface of the macroalga Fucus spiralis.</title>
        <authorList>
            <person name="Godinho O."/>
            <person name="Botelho R."/>
            <person name="Albuquerque L."/>
            <person name="Wiegand S."/>
            <person name="Da Costa M.S."/>
            <person name="Lobo-Da-Cunha A."/>
            <person name="Jogler C."/>
            <person name="Lage O.M."/>
        </authorList>
    </citation>
    <scope>NUCLEOTIDE SEQUENCE [LARGE SCALE GENOMIC DNA]</scope>
    <source>
        <strain evidence="1 2">FF15</strain>
    </source>
</reference>
<proteinExistence type="predicted"/>
<keyword evidence="2" id="KW-1185">Reference proteome</keyword>
<protein>
    <submittedName>
        <fullName evidence="1">Uncharacterized protein</fullName>
    </submittedName>
</protein>
<dbReference type="Proteomes" id="UP000551616">
    <property type="component" value="Unassembled WGS sequence"/>
</dbReference>
<dbReference type="RefSeq" id="WP_207396006.1">
    <property type="nucleotide sequence ID" value="NZ_JABRWO010000004.1"/>
</dbReference>
<evidence type="ECO:0000313" key="2">
    <source>
        <dbReference type="Proteomes" id="UP000551616"/>
    </source>
</evidence>
<dbReference type="AlphaFoldDB" id="A0A7V8V424"/>
<comment type="caution">
    <text evidence="1">The sequence shown here is derived from an EMBL/GenBank/DDBJ whole genome shotgun (WGS) entry which is preliminary data.</text>
</comment>
<dbReference type="EMBL" id="JABRWO010000004">
    <property type="protein sequence ID" value="MBA2114543.1"/>
    <property type="molecule type" value="Genomic_DNA"/>
</dbReference>